<gene>
    <name evidence="7" type="ORF">SAMN05421791_10228</name>
</gene>
<dbReference type="PANTHER" id="PTHR43117:SF4">
    <property type="entry name" value="OSMOPROTECTANT IMPORT ATP-BINDING PROTEIN OSMV"/>
    <property type="match status" value="1"/>
</dbReference>
<evidence type="ECO:0000256" key="2">
    <source>
        <dbReference type="ARBA" id="ARBA00022448"/>
    </source>
</evidence>
<dbReference type="InterPro" id="IPR017871">
    <property type="entry name" value="ABC_transporter-like_CS"/>
</dbReference>
<dbReference type="PANTHER" id="PTHR43117">
    <property type="entry name" value="OSMOPROTECTANT IMPORT ATP-BINDING PROTEIN OSMV"/>
    <property type="match status" value="1"/>
</dbReference>
<dbReference type="FunFam" id="3.40.50.300:FF:000425">
    <property type="entry name" value="Probable ABC transporter, ATP-binding subunit"/>
    <property type="match status" value="1"/>
</dbReference>
<dbReference type="Proteomes" id="UP000199708">
    <property type="component" value="Unassembled WGS sequence"/>
</dbReference>
<evidence type="ECO:0000313" key="8">
    <source>
        <dbReference type="Proteomes" id="UP000199708"/>
    </source>
</evidence>
<feature type="domain" description="ABC transporter" evidence="6">
    <location>
        <begin position="5"/>
        <end position="239"/>
    </location>
</feature>
<evidence type="ECO:0000256" key="4">
    <source>
        <dbReference type="ARBA" id="ARBA00022840"/>
    </source>
</evidence>
<dbReference type="SMART" id="SM00382">
    <property type="entry name" value="AAA"/>
    <property type="match status" value="1"/>
</dbReference>
<accession>A0A1G7QAJ9</accession>
<dbReference type="AlphaFoldDB" id="A0A1G7QAJ9"/>
<dbReference type="InterPro" id="IPR003439">
    <property type="entry name" value="ABC_transporter-like_ATP-bd"/>
</dbReference>
<organism evidence="7 8">
    <name type="scientific">Facklamia miroungae</name>
    <dbReference type="NCBI Taxonomy" id="120956"/>
    <lineage>
        <taxon>Bacteria</taxon>
        <taxon>Bacillati</taxon>
        <taxon>Bacillota</taxon>
        <taxon>Bacilli</taxon>
        <taxon>Lactobacillales</taxon>
        <taxon>Aerococcaceae</taxon>
        <taxon>Facklamia</taxon>
    </lineage>
</organism>
<dbReference type="SUPFAM" id="SSF52540">
    <property type="entry name" value="P-loop containing nucleoside triphosphate hydrolases"/>
    <property type="match status" value="1"/>
</dbReference>
<dbReference type="PROSITE" id="PS50893">
    <property type="entry name" value="ABC_TRANSPORTER_2"/>
    <property type="match status" value="1"/>
</dbReference>
<keyword evidence="8" id="KW-1185">Reference proteome</keyword>
<evidence type="ECO:0000259" key="6">
    <source>
        <dbReference type="PROSITE" id="PS50893"/>
    </source>
</evidence>
<dbReference type="PROSITE" id="PS00211">
    <property type="entry name" value="ABC_TRANSPORTER_1"/>
    <property type="match status" value="1"/>
</dbReference>
<dbReference type="EC" id="7.6.2.9" evidence="5"/>
<dbReference type="Pfam" id="PF00005">
    <property type="entry name" value="ABC_tran"/>
    <property type="match status" value="1"/>
</dbReference>
<proteinExistence type="inferred from homology"/>
<protein>
    <recommendedName>
        <fullName evidence="5">ABC-type quaternary amine transporter</fullName>
        <ecNumber evidence="5">7.6.2.9</ecNumber>
    </recommendedName>
</protein>
<reference evidence="7 8" key="1">
    <citation type="submission" date="2016-10" db="EMBL/GenBank/DDBJ databases">
        <authorList>
            <person name="de Groot N.N."/>
        </authorList>
    </citation>
    <scope>NUCLEOTIDE SEQUENCE [LARGE SCALE GENOMIC DNA]</scope>
    <source>
        <strain evidence="7 8">ATCC BAA-466</strain>
    </source>
</reference>
<comment type="similarity">
    <text evidence="1">Belongs to the ABC transporter superfamily.</text>
</comment>
<dbReference type="STRING" id="120956.SAMN05421791_10228"/>
<keyword evidence="3" id="KW-0547">Nucleotide-binding</keyword>
<dbReference type="EMBL" id="FNCK01000002">
    <property type="protein sequence ID" value="SDF95523.1"/>
    <property type="molecule type" value="Genomic_DNA"/>
</dbReference>
<dbReference type="GO" id="GO:0015418">
    <property type="term" value="F:ABC-type quaternary ammonium compound transporting activity"/>
    <property type="evidence" value="ECO:0007669"/>
    <property type="project" value="UniProtKB-EC"/>
</dbReference>
<keyword evidence="4 7" id="KW-0067">ATP-binding</keyword>
<dbReference type="Gene3D" id="3.40.50.300">
    <property type="entry name" value="P-loop containing nucleotide triphosphate hydrolases"/>
    <property type="match status" value="1"/>
</dbReference>
<dbReference type="GO" id="GO:0005524">
    <property type="term" value="F:ATP binding"/>
    <property type="evidence" value="ECO:0007669"/>
    <property type="project" value="UniProtKB-KW"/>
</dbReference>
<sequence>MINIFKFNNVSKSYSNIETIKNVNFEIEDGDFFVIVGLSGSGKTTLLSMMNRLIDAPSGEILFDGKELKEWDKRALRFNMGYVLQQGALFPNLTVKENIGLLPEIKKWDKSKTSSETQRLLEKVGLLPEKYLDRYPDELSGGEKQRIGILRAIITQPKVLLMDEPFSALDPLMRKDLQEITKNLHKELGITVVFVTHDMREALKLATKICIIHEGSIIQIAGPEEILHDPANDFVRELFESEELL</sequence>
<name>A0A1G7QAJ9_9LACT</name>
<dbReference type="GO" id="GO:0016887">
    <property type="term" value="F:ATP hydrolysis activity"/>
    <property type="evidence" value="ECO:0007669"/>
    <property type="project" value="InterPro"/>
</dbReference>
<evidence type="ECO:0000313" key="7">
    <source>
        <dbReference type="EMBL" id="SDF95523.1"/>
    </source>
</evidence>
<dbReference type="InterPro" id="IPR027417">
    <property type="entry name" value="P-loop_NTPase"/>
</dbReference>
<dbReference type="InterPro" id="IPR003593">
    <property type="entry name" value="AAA+_ATPase"/>
</dbReference>
<keyword evidence="2" id="KW-0813">Transport</keyword>
<evidence type="ECO:0000256" key="1">
    <source>
        <dbReference type="ARBA" id="ARBA00005417"/>
    </source>
</evidence>
<evidence type="ECO:0000256" key="3">
    <source>
        <dbReference type="ARBA" id="ARBA00022741"/>
    </source>
</evidence>
<evidence type="ECO:0000256" key="5">
    <source>
        <dbReference type="ARBA" id="ARBA00066388"/>
    </source>
</evidence>